<accession>A0ACC2N3X1</accession>
<protein>
    <submittedName>
        <fullName evidence="1">Uncharacterized protein</fullName>
    </submittedName>
</protein>
<evidence type="ECO:0000313" key="1">
    <source>
        <dbReference type="EMBL" id="KAJ8665418.1"/>
    </source>
</evidence>
<evidence type="ECO:0000313" key="2">
    <source>
        <dbReference type="Proteomes" id="UP001239111"/>
    </source>
</evidence>
<comment type="caution">
    <text evidence="1">The sequence shown here is derived from an EMBL/GenBank/DDBJ whole genome shotgun (WGS) entry which is preliminary data.</text>
</comment>
<dbReference type="Proteomes" id="UP001239111">
    <property type="component" value="Chromosome 4"/>
</dbReference>
<dbReference type="EMBL" id="CM056744">
    <property type="protein sequence ID" value="KAJ8665418.1"/>
    <property type="molecule type" value="Genomic_DNA"/>
</dbReference>
<name>A0ACC2N3X1_9HYME</name>
<keyword evidence="2" id="KW-1185">Reference proteome</keyword>
<sequence>MLATMNQPQASSFFNNQGPNKYTRNWEDEDAYRKIPGNVPPHKPNFKKDGRANEEFPSLTKDTDVDKKSDQPVITSAWYSNKNKVPSNKTQNFPALQQTESQSSTMLWRKR</sequence>
<gene>
    <name evidence="1" type="ORF">QAD02_007080</name>
</gene>
<reference evidence="1" key="1">
    <citation type="submission" date="2023-04" db="EMBL/GenBank/DDBJ databases">
        <title>A chromosome-level genome assembly of the parasitoid wasp Eretmocerus hayati.</title>
        <authorList>
            <person name="Zhong Y."/>
            <person name="Liu S."/>
            <person name="Liu Y."/>
        </authorList>
    </citation>
    <scope>NUCLEOTIDE SEQUENCE</scope>
    <source>
        <strain evidence="1">ZJU_SS_LIU_2023</strain>
    </source>
</reference>
<organism evidence="1 2">
    <name type="scientific">Eretmocerus hayati</name>
    <dbReference type="NCBI Taxonomy" id="131215"/>
    <lineage>
        <taxon>Eukaryota</taxon>
        <taxon>Metazoa</taxon>
        <taxon>Ecdysozoa</taxon>
        <taxon>Arthropoda</taxon>
        <taxon>Hexapoda</taxon>
        <taxon>Insecta</taxon>
        <taxon>Pterygota</taxon>
        <taxon>Neoptera</taxon>
        <taxon>Endopterygota</taxon>
        <taxon>Hymenoptera</taxon>
        <taxon>Apocrita</taxon>
        <taxon>Proctotrupomorpha</taxon>
        <taxon>Chalcidoidea</taxon>
        <taxon>Aphelinidae</taxon>
        <taxon>Aphelininae</taxon>
        <taxon>Eretmocerus</taxon>
    </lineage>
</organism>
<proteinExistence type="predicted"/>